<dbReference type="Proteomes" id="UP000274429">
    <property type="component" value="Unassembled WGS sequence"/>
</dbReference>
<name>A0A0R3WZ60_HYDTA</name>
<organism evidence="4">
    <name type="scientific">Hydatigena taeniaeformis</name>
    <name type="common">Feline tapeworm</name>
    <name type="synonym">Taenia taeniaeformis</name>
    <dbReference type="NCBI Taxonomy" id="6205"/>
    <lineage>
        <taxon>Eukaryota</taxon>
        <taxon>Metazoa</taxon>
        <taxon>Spiralia</taxon>
        <taxon>Lophotrochozoa</taxon>
        <taxon>Platyhelminthes</taxon>
        <taxon>Cestoda</taxon>
        <taxon>Eucestoda</taxon>
        <taxon>Cyclophyllidea</taxon>
        <taxon>Taeniidae</taxon>
        <taxon>Hydatigera</taxon>
    </lineage>
</organism>
<reference evidence="4" key="1">
    <citation type="submission" date="2017-02" db="UniProtKB">
        <authorList>
            <consortium name="WormBaseParasite"/>
        </authorList>
    </citation>
    <scope>IDENTIFICATION</scope>
</reference>
<proteinExistence type="predicted"/>
<keyword evidence="1" id="KW-0175">Coiled coil</keyword>
<sequence>MLQSLRERDAIIAELQQRCNDAERSLAEMAGTVETARLQADRAEERVRLLATAQWTSDSDVSACSLCASPFSFSRRKVGSTHFLACSWNPDEIALNSSGL</sequence>
<feature type="coiled-coil region" evidence="1">
    <location>
        <begin position="5"/>
        <end position="53"/>
    </location>
</feature>
<dbReference type="WBParaSite" id="TTAC_0000605001-mRNA-1">
    <property type="protein sequence ID" value="TTAC_0000605001-mRNA-1"/>
    <property type="gene ID" value="TTAC_0000605001"/>
</dbReference>
<keyword evidence="3" id="KW-1185">Reference proteome</keyword>
<evidence type="ECO:0000313" key="4">
    <source>
        <dbReference type="WBParaSite" id="TTAC_0000605001-mRNA-1"/>
    </source>
</evidence>
<dbReference type="STRING" id="6205.A0A0R3WZ60"/>
<gene>
    <name evidence="2" type="ORF">TTAC_LOCUS6036</name>
</gene>
<evidence type="ECO:0000313" key="3">
    <source>
        <dbReference type="Proteomes" id="UP000274429"/>
    </source>
</evidence>
<evidence type="ECO:0000256" key="1">
    <source>
        <dbReference type="SAM" id="Coils"/>
    </source>
</evidence>
<dbReference type="AlphaFoldDB" id="A0A0R3WZ60"/>
<protein>
    <submittedName>
        <fullName evidence="2 4">Uncharacterized protein</fullName>
    </submittedName>
</protein>
<evidence type="ECO:0000313" key="2">
    <source>
        <dbReference type="EMBL" id="VDM28263.1"/>
    </source>
</evidence>
<reference evidence="2 3" key="2">
    <citation type="submission" date="2018-11" db="EMBL/GenBank/DDBJ databases">
        <authorList>
            <consortium name="Pathogen Informatics"/>
        </authorList>
    </citation>
    <scope>NUCLEOTIDE SEQUENCE [LARGE SCALE GENOMIC DNA]</scope>
</reference>
<dbReference type="EMBL" id="UYWX01010342">
    <property type="protein sequence ID" value="VDM28263.1"/>
    <property type="molecule type" value="Genomic_DNA"/>
</dbReference>
<accession>A0A0R3WZ60</accession>